<comment type="caution">
    <text evidence="2">The sequence shown here is derived from an EMBL/GenBank/DDBJ whole genome shotgun (WGS) entry which is preliminary data.</text>
</comment>
<name>A0ABW8F2H2_9BURK</name>
<evidence type="ECO:0000313" key="2">
    <source>
        <dbReference type="EMBL" id="MFJ3047494.1"/>
    </source>
</evidence>
<organism evidence="2 3">
    <name type="scientific">Herbaspirillum chlorophenolicum</name>
    <dbReference type="NCBI Taxonomy" id="211589"/>
    <lineage>
        <taxon>Bacteria</taxon>
        <taxon>Pseudomonadati</taxon>
        <taxon>Pseudomonadota</taxon>
        <taxon>Betaproteobacteria</taxon>
        <taxon>Burkholderiales</taxon>
        <taxon>Oxalobacteraceae</taxon>
        <taxon>Herbaspirillum</taxon>
    </lineage>
</organism>
<keyword evidence="1" id="KW-1133">Transmembrane helix</keyword>
<dbReference type="Pfam" id="PF11174">
    <property type="entry name" value="DUF2970"/>
    <property type="match status" value="1"/>
</dbReference>
<proteinExistence type="predicted"/>
<evidence type="ECO:0000313" key="3">
    <source>
        <dbReference type="Proteomes" id="UP001617427"/>
    </source>
</evidence>
<sequence length="84" mass="8905">MAIRTGGRALTEELKQASQRKASFGATMKAVFWSFFGVRKKSDYESDAARLNPIHVLVAGVIGAAIFVAVLVVIVKLVVAQAAG</sequence>
<protein>
    <submittedName>
        <fullName evidence="2">DUF2970 domain-containing protein</fullName>
    </submittedName>
</protein>
<keyword evidence="1" id="KW-0812">Transmembrane</keyword>
<dbReference type="RefSeq" id="WP_174525336.1">
    <property type="nucleotide sequence ID" value="NZ_JBIUZV010000010.1"/>
</dbReference>
<dbReference type="Proteomes" id="UP001617427">
    <property type="component" value="Unassembled WGS sequence"/>
</dbReference>
<feature type="transmembrane region" description="Helical" evidence="1">
    <location>
        <begin position="54"/>
        <end position="79"/>
    </location>
</feature>
<keyword evidence="3" id="KW-1185">Reference proteome</keyword>
<gene>
    <name evidence="2" type="ORF">ACIPEN_16835</name>
</gene>
<keyword evidence="1" id="KW-0472">Membrane</keyword>
<dbReference type="InterPro" id="IPR021344">
    <property type="entry name" value="DUF2970"/>
</dbReference>
<evidence type="ECO:0000256" key="1">
    <source>
        <dbReference type="SAM" id="Phobius"/>
    </source>
</evidence>
<reference evidence="2 3" key="1">
    <citation type="submission" date="2024-10" db="EMBL/GenBank/DDBJ databases">
        <title>The Natural Products Discovery Center: Release of the First 8490 Sequenced Strains for Exploring Actinobacteria Biosynthetic Diversity.</title>
        <authorList>
            <person name="Kalkreuter E."/>
            <person name="Kautsar S.A."/>
            <person name="Yang D."/>
            <person name="Bader C.D."/>
            <person name="Teijaro C.N."/>
            <person name="Fluegel L."/>
            <person name="Davis C.M."/>
            <person name="Simpson J.R."/>
            <person name="Lauterbach L."/>
            <person name="Steele A.D."/>
            <person name="Gui C."/>
            <person name="Meng S."/>
            <person name="Li G."/>
            <person name="Viehrig K."/>
            <person name="Ye F."/>
            <person name="Su P."/>
            <person name="Kiefer A.F."/>
            <person name="Nichols A."/>
            <person name="Cepeda A.J."/>
            <person name="Yan W."/>
            <person name="Fan B."/>
            <person name="Jiang Y."/>
            <person name="Adhikari A."/>
            <person name="Zheng C.-J."/>
            <person name="Schuster L."/>
            <person name="Cowan T.M."/>
            <person name="Smanski M.J."/>
            <person name="Chevrette M.G."/>
            <person name="De Carvalho L.P.S."/>
            <person name="Shen B."/>
        </authorList>
    </citation>
    <scope>NUCLEOTIDE SEQUENCE [LARGE SCALE GENOMIC DNA]</scope>
    <source>
        <strain evidence="2 3">NPDC087045</strain>
    </source>
</reference>
<accession>A0ABW8F2H2</accession>
<dbReference type="EMBL" id="JBIUZV010000010">
    <property type="protein sequence ID" value="MFJ3047494.1"/>
    <property type="molecule type" value="Genomic_DNA"/>
</dbReference>